<dbReference type="Gene3D" id="1.10.150.240">
    <property type="entry name" value="Putative phosphatase, domain 2"/>
    <property type="match status" value="1"/>
</dbReference>
<dbReference type="InterPro" id="IPR023198">
    <property type="entry name" value="PGP-like_dom2"/>
</dbReference>
<comment type="caution">
    <text evidence="1">The sequence shown here is derived from an EMBL/GenBank/DDBJ whole genome shotgun (WGS) entry which is preliminary data.</text>
</comment>
<dbReference type="EMBL" id="VIRV01000010">
    <property type="protein sequence ID" value="MBY0759087.1"/>
    <property type="molecule type" value="Genomic_DNA"/>
</dbReference>
<dbReference type="PRINTS" id="PR00413">
    <property type="entry name" value="HADHALOGNASE"/>
</dbReference>
<name>A0ABS7L7X3_9FIRM</name>
<dbReference type="Pfam" id="PF00702">
    <property type="entry name" value="Hydrolase"/>
    <property type="match status" value="1"/>
</dbReference>
<dbReference type="NCBIfam" id="TIGR01509">
    <property type="entry name" value="HAD-SF-IA-v3"/>
    <property type="match status" value="1"/>
</dbReference>
<dbReference type="SFLD" id="SFLDG01129">
    <property type="entry name" value="C1.5:_HAD__Beta-PGM__Phosphata"/>
    <property type="match status" value="1"/>
</dbReference>
<sequence>MNIPIETCDTVIFDLGNVLVRYDWKNCLQKFGYAPDVYDAVAKAVFLSPTWQEGDRGTYGKEDWCDAFVKNAPKYEKEIREVYRHLGETILSTDYTDALIRYFKEKGYALYYLSNYSEEVFEQSKDTLKFLNEFDGGVFSWQAKQMKPDPSIYQTLLRKYKLAPERSLFFDDLQANVDAACREGIHGIVFTPSVALEILRK</sequence>
<dbReference type="InterPro" id="IPR006439">
    <property type="entry name" value="HAD-SF_hydro_IA"/>
</dbReference>
<dbReference type="RefSeq" id="WP_221919860.1">
    <property type="nucleotide sequence ID" value="NZ_CP173660.1"/>
</dbReference>
<dbReference type="Gene3D" id="3.40.50.1000">
    <property type="entry name" value="HAD superfamily/HAD-like"/>
    <property type="match status" value="1"/>
</dbReference>
<dbReference type="InterPro" id="IPR036412">
    <property type="entry name" value="HAD-like_sf"/>
</dbReference>
<dbReference type="CDD" id="cd02603">
    <property type="entry name" value="HAD_sEH-N_like"/>
    <property type="match status" value="1"/>
</dbReference>
<evidence type="ECO:0000313" key="1">
    <source>
        <dbReference type="EMBL" id="MBY0759087.1"/>
    </source>
</evidence>
<dbReference type="PANTHER" id="PTHR43611:SF3">
    <property type="entry name" value="FLAVIN MONONUCLEOTIDE HYDROLASE 1, CHLOROPLATIC"/>
    <property type="match status" value="1"/>
</dbReference>
<keyword evidence="2" id="KW-1185">Reference proteome</keyword>
<dbReference type="InterPro" id="IPR023214">
    <property type="entry name" value="HAD_sf"/>
</dbReference>
<evidence type="ECO:0000313" key="2">
    <source>
        <dbReference type="Proteomes" id="UP000779049"/>
    </source>
</evidence>
<proteinExistence type="predicted"/>
<protein>
    <submittedName>
        <fullName evidence="1">HAD family phosphatase</fullName>
    </submittedName>
</protein>
<dbReference type="PANTHER" id="PTHR43611">
    <property type="entry name" value="ALPHA-D-GLUCOSE 1-PHOSPHATE PHOSPHATASE"/>
    <property type="match status" value="1"/>
</dbReference>
<reference evidence="1 2" key="1">
    <citation type="journal article" date="2020" name="New Microbes New Infect">
        <title>Sellimonas caecigallum sp. nov., description and genome sequence of a new member of the Sellimonas genus isolated from the cecum of feral chicken.</title>
        <authorList>
            <person name="Wongkuna S."/>
            <person name="Ghimire S."/>
            <person name="Antony L."/>
            <person name="Chankhamhaengdecha S."/>
            <person name="Janvilisri T."/>
            <person name="Scaria J."/>
        </authorList>
    </citation>
    <scope>NUCLEOTIDE SEQUENCE [LARGE SCALE GENOMIC DNA]</scope>
    <source>
        <strain evidence="1 2">SW451</strain>
    </source>
</reference>
<dbReference type="SUPFAM" id="SSF56784">
    <property type="entry name" value="HAD-like"/>
    <property type="match status" value="1"/>
</dbReference>
<organism evidence="1 2">
    <name type="scientific">Sellimonas caecigallum</name>
    <dbReference type="NCBI Taxonomy" id="2592333"/>
    <lineage>
        <taxon>Bacteria</taxon>
        <taxon>Bacillati</taxon>
        <taxon>Bacillota</taxon>
        <taxon>Clostridia</taxon>
        <taxon>Lachnospirales</taxon>
        <taxon>Lachnospiraceae</taxon>
        <taxon>Sellimonas</taxon>
    </lineage>
</organism>
<dbReference type="SFLD" id="SFLDS00003">
    <property type="entry name" value="Haloacid_Dehalogenase"/>
    <property type="match status" value="1"/>
</dbReference>
<accession>A0ABS7L7X3</accession>
<gene>
    <name evidence="1" type="ORF">FLB61_08310</name>
</gene>
<dbReference type="Proteomes" id="UP000779049">
    <property type="component" value="Unassembled WGS sequence"/>
</dbReference>